<accession>A0ABD5PRF2</accession>
<dbReference type="Proteomes" id="UP001595898">
    <property type="component" value="Unassembled WGS sequence"/>
</dbReference>
<gene>
    <name evidence="2" type="ORF">ACFO5R_14075</name>
</gene>
<keyword evidence="1" id="KW-0560">Oxidoreductase</keyword>
<dbReference type="InterPro" id="IPR052019">
    <property type="entry name" value="F420H2_bilvrd_red/Heme_oxyg"/>
</dbReference>
<dbReference type="RefSeq" id="WP_250140263.1">
    <property type="nucleotide sequence ID" value="NZ_JALIQP010000002.1"/>
</dbReference>
<name>A0ABD5PRF2_9EURY</name>
<dbReference type="PANTHER" id="PTHR35176">
    <property type="entry name" value="HEME OXYGENASE HI_0854-RELATED"/>
    <property type="match status" value="1"/>
</dbReference>
<reference evidence="2 3" key="1">
    <citation type="journal article" date="2019" name="Int. J. Syst. Evol. Microbiol.">
        <title>The Global Catalogue of Microorganisms (GCM) 10K type strain sequencing project: providing services to taxonomists for standard genome sequencing and annotation.</title>
        <authorList>
            <consortium name="The Broad Institute Genomics Platform"/>
            <consortium name="The Broad Institute Genome Sequencing Center for Infectious Disease"/>
            <person name="Wu L."/>
            <person name="Ma J."/>
        </authorList>
    </citation>
    <scope>NUCLEOTIDE SEQUENCE [LARGE SCALE GENOMIC DNA]</scope>
    <source>
        <strain evidence="2 3">WLHS5</strain>
    </source>
</reference>
<keyword evidence="3" id="KW-1185">Reference proteome</keyword>
<dbReference type="SUPFAM" id="SSF50475">
    <property type="entry name" value="FMN-binding split barrel"/>
    <property type="match status" value="1"/>
</dbReference>
<proteinExistence type="predicted"/>
<dbReference type="AlphaFoldDB" id="A0ABD5PRF2"/>
<organism evidence="2 3">
    <name type="scientific">Halosolutus amylolyticus</name>
    <dbReference type="NCBI Taxonomy" id="2932267"/>
    <lineage>
        <taxon>Archaea</taxon>
        <taxon>Methanobacteriati</taxon>
        <taxon>Methanobacteriota</taxon>
        <taxon>Stenosarchaea group</taxon>
        <taxon>Halobacteria</taxon>
        <taxon>Halobacteriales</taxon>
        <taxon>Natrialbaceae</taxon>
        <taxon>Halosolutus</taxon>
    </lineage>
</organism>
<dbReference type="Gene3D" id="2.30.110.10">
    <property type="entry name" value="Electron Transport, Fmn-binding Protein, Chain A"/>
    <property type="match status" value="1"/>
</dbReference>
<evidence type="ECO:0000313" key="3">
    <source>
        <dbReference type="Proteomes" id="UP001595898"/>
    </source>
</evidence>
<evidence type="ECO:0000256" key="1">
    <source>
        <dbReference type="ARBA" id="ARBA00023002"/>
    </source>
</evidence>
<dbReference type="PANTHER" id="PTHR35176:SF6">
    <property type="entry name" value="HEME OXYGENASE HI_0854-RELATED"/>
    <property type="match status" value="1"/>
</dbReference>
<dbReference type="InterPro" id="IPR024747">
    <property type="entry name" value="Pyridox_Oxase-rel"/>
</dbReference>
<evidence type="ECO:0000313" key="2">
    <source>
        <dbReference type="EMBL" id="MFC4543052.1"/>
    </source>
</evidence>
<dbReference type="GO" id="GO:0016491">
    <property type="term" value="F:oxidoreductase activity"/>
    <property type="evidence" value="ECO:0007669"/>
    <property type="project" value="UniProtKB-KW"/>
</dbReference>
<dbReference type="Pfam" id="PF12900">
    <property type="entry name" value="Pyridox_ox_2"/>
    <property type="match status" value="1"/>
</dbReference>
<protein>
    <submittedName>
        <fullName evidence="2">Pyridoxamine 5'-phosphate oxidase family protein</fullName>
    </submittedName>
</protein>
<dbReference type="EMBL" id="JBHSFA010000007">
    <property type="protein sequence ID" value="MFC4543052.1"/>
    <property type="molecule type" value="Genomic_DNA"/>
</dbReference>
<comment type="caution">
    <text evidence="2">The sequence shown here is derived from an EMBL/GenBank/DDBJ whole genome shotgun (WGS) entry which is preliminary data.</text>
</comment>
<dbReference type="InterPro" id="IPR012349">
    <property type="entry name" value="Split_barrel_FMN-bd"/>
</dbReference>
<sequence length="141" mass="15691">MAIAFDGRGRLPIVTDVPAEAERLLESEPVMAHLGTCVEGRPHVAPVWYRYADDAVEIVTTGRKLANIRENPRVALSVQADEAGETKWTVTLLGTATIVDDEKETERARERINEKYGAEPEAYAENELVRIDVGSTSYRTY</sequence>